<comment type="caution">
    <text evidence="1">The sequence shown here is derived from an EMBL/GenBank/DDBJ whole genome shotgun (WGS) entry which is preliminary data.</text>
</comment>
<dbReference type="AlphaFoldDB" id="A0A1G2UU54"/>
<dbReference type="EMBL" id="MHWS01000001">
    <property type="protein sequence ID" value="OHB12929.1"/>
    <property type="molecule type" value="Genomic_DNA"/>
</dbReference>
<evidence type="ECO:0000313" key="1">
    <source>
        <dbReference type="EMBL" id="OHB12929.1"/>
    </source>
</evidence>
<organism evidence="1 2">
    <name type="scientific">Candidatus Zambryskibacteria bacterium RIFCSPLOWO2_12_FULL_39_16</name>
    <dbReference type="NCBI Taxonomy" id="1802775"/>
    <lineage>
        <taxon>Bacteria</taxon>
        <taxon>Candidatus Zambryskiibacteriota</taxon>
    </lineage>
</organism>
<protein>
    <submittedName>
        <fullName evidence="1">Uncharacterized protein</fullName>
    </submittedName>
</protein>
<gene>
    <name evidence="1" type="ORF">A3G46_01690</name>
</gene>
<dbReference type="Proteomes" id="UP000177276">
    <property type="component" value="Unassembled WGS sequence"/>
</dbReference>
<reference evidence="1 2" key="1">
    <citation type="journal article" date="2016" name="Nat. Commun.">
        <title>Thousands of microbial genomes shed light on interconnected biogeochemical processes in an aquifer system.</title>
        <authorList>
            <person name="Anantharaman K."/>
            <person name="Brown C.T."/>
            <person name="Hug L.A."/>
            <person name="Sharon I."/>
            <person name="Castelle C.J."/>
            <person name="Probst A.J."/>
            <person name="Thomas B.C."/>
            <person name="Singh A."/>
            <person name="Wilkins M.J."/>
            <person name="Karaoz U."/>
            <person name="Brodie E.L."/>
            <person name="Williams K.H."/>
            <person name="Hubbard S.S."/>
            <person name="Banfield J.F."/>
        </authorList>
    </citation>
    <scope>NUCLEOTIDE SEQUENCE [LARGE SCALE GENOMIC DNA]</scope>
</reference>
<proteinExistence type="predicted"/>
<sequence length="152" mass="17337">MGFENQNKQPQNRTMDVLGQKYEVVDISILNPNLIDQGDRVLISTKSGNRYMVRRSRSHGGALMIYNERENFSNGYLLHDQNKTIAKITEPMKLLMITDETKQLGREIESTEITAIEIRKGVDDILNSTPDELKTKSLADRLKDVTTGRKPE</sequence>
<name>A0A1G2UU54_9BACT</name>
<accession>A0A1G2UU54</accession>
<evidence type="ECO:0000313" key="2">
    <source>
        <dbReference type="Proteomes" id="UP000177276"/>
    </source>
</evidence>